<dbReference type="FunFam" id="3.30.40.10:FF:000117">
    <property type="entry name" value="Probable E3 ubiquitin-protein ligase makorin-1"/>
    <property type="match status" value="1"/>
</dbReference>
<evidence type="ECO:0000259" key="10">
    <source>
        <dbReference type="PROSITE" id="PS50089"/>
    </source>
</evidence>
<dbReference type="PANTHER" id="PTHR11224">
    <property type="entry name" value="MAKORIN-RELATED"/>
    <property type="match status" value="1"/>
</dbReference>
<dbReference type="SMART" id="SM00356">
    <property type="entry name" value="ZnF_C3H1"/>
    <property type="match status" value="4"/>
</dbReference>
<evidence type="ECO:0000256" key="5">
    <source>
        <dbReference type="ARBA" id="ARBA00022737"/>
    </source>
</evidence>
<keyword evidence="13" id="KW-1185">Reference proteome</keyword>
<keyword evidence="3" id="KW-0808">Transferase</keyword>
<evidence type="ECO:0000256" key="9">
    <source>
        <dbReference type="PROSITE-ProRule" id="PRU00723"/>
    </source>
</evidence>
<keyword evidence="5" id="KW-0677">Repeat</keyword>
<dbReference type="PROSITE" id="PS50089">
    <property type="entry name" value="ZF_RING_2"/>
    <property type="match status" value="1"/>
</dbReference>
<evidence type="ECO:0000256" key="4">
    <source>
        <dbReference type="ARBA" id="ARBA00022723"/>
    </source>
</evidence>
<dbReference type="SUPFAM" id="SSF90229">
    <property type="entry name" value="CCCH zinc finger"/>
    <property type="match status" value="2"/>
</dbReference>
<protein>
    <recommendedName>
        <fullName evidence="2">RING-type E3 ubiquitin transferase</fullName>
        <ecNumber evidence="2">2.3.2.27</ecNumber>
    </recommendedName>
</protein>
<evidence type="ECO:0000259" key="11">
    <source>
        <dbReference type="PROSITE" id="PS50103"/>
    </source>
</evidence>
<keyword evidence="4 9" id="KW-0479">Metal-binding</keyword>
<evidence type="ECO:0000256" key="8">
    <source>
        <dbReference type="ARBA" id="ARBA00022833"/>
    </source>
</evidence>
<dbReference type="InterPro" id="IPR000571">
    <property type="entry name" value="Znf_CCCH"/>
</dbReference>
<dbReference type="EMBL" id="CALNXJ010000002">
    <property type="protein sequence ID" value="CAH3034059.1"/>
    <property type="molecule type" value="Genomic_DNA"/>
</dbReference>
<dbReference type="InterPro" id="IPR041367">
    <property type="entry name" value="Znf-CCCH_4"/>
</dbReference>
<dbReference type="PANTHER" id="PTHR11224:SF10">
    <property type="entry name" value="IP09428P-RELATED"/>
    <property type="match status" value="1"/>
</dbReference>
<evidence type="ECO:0000256" key="2">
    <source>
        <dbReference type="ARBA" id="ARBA00012483"/>
    </source>
</evidence>
<dbReference type="PROSITE" id="PS00518">
    <property type="entry name" value="ZF_RING_1"/>
    <property type="match status" value="1"/>
</dbReference>
<dbReference type="GO" id="GO:0008270">
    <property type="term" value="F:zinc ion binding"/>
    <property type="evidence" value="ECO:0007669"/>
    <property type="project" value="UniProtKB-KW"/>
</dbReference>
<comment type="caution">
    <text evidence="12">The sequence shown here is derived from an EMBL/GenBank/DDBJ whole genome shotgun (WGS) entry which is preliminary data.</text>
</comment>
<feature type="domain" description="RING-type" evidence="10">
    <location>
        <begin position="240"/>
        <end position="294"/>
    </location>
</feature>
<dbReference type="SMART" id="SM00184">
    <property type="entry name" value="RING"/>
    <property type="match status" value="1"/>
</dbReference>
<dbReference type="InterPro" id="IPR036855">
    <property type="entry name" value="Znf_CCCH_sf"/>
</dbReference>
<dbReference type="Pfam" id="PF14608">
    <property type="entry name" value="zf-CCCH_2"/>
    <property type="match status" value="2"/>
</dbReference>
<dbReference type="Pfam" id="PF00097">
    <property type="entry name" value="zf-C3HC4"/>
    <property type="match status" value="1"/>
</dbReference>
<dbReference type="Pfam" id="PF18044">
    <property type="entry name" value="zf-CCCH_4"/>
    <property type="match status" value="2"/>
</dbReference>
<feature type="domain" description="C3H1-type" evidence="11">
    <location>
        <begin position="323"/>
        <end position="352"/>
    </location>
</feature>
<keyword evidence="7" id="KW-0833">Ubl conjugation pathway</keyword>
<feature type="domain" description="C3H1-type" evidence="11">
    <location>
        <begin position="166"/>
        <end position="194"/>
    </location>
</feature>
<feature type="zinc finger region" description="C3H1-type" evidence="9">
    <location>
        <begin position="39"/>
        <end position="66"/>
    </location>
</feature>
<dbReference type="SUPFAM" id="SSF57850">
    <property type="entry name" value="RING/U-box"/>
    <property type="match status" value="1"/>
</dbReference>
<proteinExistence type="predicted"/>
<accession>A0AAU9VMH4</accession>
<sequence length="408" mass="45981">MAVHQGSSLAKTKQILCRYYMHGVCREGENCQYSHDLKEKPSMVCKYYLQGSCSYGNSCRYDHVKPSSGRIRTYSGPKPIPLLPKNDDKREMVSLTKQKSKHPKNWADAAVFVPGQALMCKGQELSDKQPGDTDSGTGTQSYSAAAQCGVEFVDELANEQASETVSHESQLCPFAATLGDCPFIEQCNYLHGLECEYCGNKCLHPFDLTQQQEHRQSCVESHEKDMQHSFAVQRSLDVTCGICLEVVKSKANPSEQRFGILTDCNHSFCLACIRHWRNTSQSKNKVVRMCPVCRTPSAFVTPSEVWIDDPVEKKKLIEDYKSALREKPCKYFAQGTRTCQFGASCFYKHAYPDGRVAETKLRHCNTSEGNTKVVQTFRLWDFLEALEDERTSAENTIIFLPDSDSDTD</sequence>
<evidence type="ECO:0000256" key="7">
    <source>
        <dbReference type="ARBA" id="ARBA00022786"/>
    </source>
</evidence>
<evidence type="ECO:0000256" key="6">
    <source>
        <dbReference type="ARBA" id="ARBA00022771"/>
    </source>
</evidence>
<comment type="catalytic activity">
    <reaction evidence="1">
        <text>S-ubiquitinyl-[E2 ubiquitin-conjugating enzyme]-L-cysteine + [acceptor protein]-L-lysine = [E2 ubiquitin-conjugating enzyme]-L-cysteine + N(6)-ubiquitinyl-[acceptor protein]-L-lysine.</text>
        <dbReference type="EC" id="2.3.2.27"/>
    </reaction>
</comment>
<name>A0AAU9VMH4_9CNID</name>
<dbReference type="InterPro" id="IPR013083">
    <property type="entry name" value="Znf_RING/FYVE/PHD"/>
</dbReference>
<dbReference type="GO" id="GO:0000209">
    <property type="term" value="P:protein polyubiquitination"/>
    <property type="evidence" value="ECO:0007669"/>
    <property type="project" value="InterPro"/>
</dbReference>
<evidence type="ECO:0000313" key="13">
    <source>
        <dbReference type="Proteomes" id="UP001159428"/>
    </source>
</evidence>
<dbReference type="InterPro" id="IPR045072">
    <property type="entry name" value="MKRN-like"/>
</dbReference>
<evidence type="ECO:0000256" key="1">
    <source>
        <dbReference type="ARBA" id="ARBA00000900"/>
    </source>
</evidence>
<feature type="zinc finger region" description="C3H1-type" evidence="9">
    <location>
        <begin position="323"/>
        <end position="352"/>
    </location>
</feature>
<dbReference type="Gene3D" id="3.30.40.10">
    <property type="entry name" value="Zinc/RING finger domain, C3HC4 (zinc finger)"/>
    <property type="match status" value="1"/>
</dbReference>
<reference evidence="12 13" key="1">
    <citation type="submission" date="2022-05" db="EMBL/GenBank/DDBJ databases">
        <authorList>
            <consortium name="Genoscope - CEA"/>
            <person name="William W."/>
        </authorList>
    </citation>
    <scope>NUCLEOTIDE SEQUENCE [LARGE SCALE GENOMIC DNA]</scope>
</reference>
<keyword evidence="8 9" id="KW-0862">Zinc</keyword>
<gene>
    <name evidence="12" type="ORF">PMEA_00010462</name>
</gene>
<dbReference type="InterPro" id="IPR017907">
    <property type="entry name" value="Znf_RING_CS"/>
</dbReference>
<dbReference type="EC" id="2.3.2.27" evidence="2"/>
<feature type="domain" description="C3H1-type" evidence="11">
    <location>
        <begin position="11"/>
        <end position="38"/>
    </location>
</feature>
<feature type="zinc finger region" description="C3H1-type" evidence="9">
    <location>
        <begin position="11"/>
        <end position="38"/>
    </location>
</feature>
<dbReference type="GO" id="GO:0061630">
    <property type="term" value="F:ubiquitin protein ligase activity"/>
    <property type="evidence" value="ECO:0007669"/>
    <property type="project" value="UniProtKB-EC"/>
</dbReference>
<dbReference type="Proteomes" id="UP001159428">
    <property type="component" value="Unassembled WGS sequence"/>
</dbReference>
<evidence type="ECO:0000313" key="12">
    <source>
        <dbReference type="EMBL" id="CAH3034059.1"/>
    </source>
</evidence>
<dbReference type="InterPro" id="IPR001841">
    <property type="entry name" value="Znf_RING"/>
</dbReference>
<feature type="domain" description="C3H1-type" evidence="11">
    <location>
        <begin position="39"/>
        <end position="66"/>
    </location>
</feature>
<dbReference type="AlphaFoldDB" id="A0AAU9VMH4"/>
<feature type="zinc finger region" description="C3H1-type" evidence="9">
    <location>
        <begin position="166"/>
        <end position="194"/>
    </location>
</feature>
<dbReference type="Gene3D" id="4.10.1000.10">
    <property type="entry name" value="Zinc finger, CCCH-type"/>
    <property type="match status" value="1"/>
</dbReference>
<evidence type="ECO:0000256" key="3">
    <source>
        <dbReference type="ARBA" id="ARBA00022679"/>
    </source>
</evidence>
<dbReference type="PROSITE" id="PS50103">
    <property type="entry name" value="ZF_C3H1"/>
    <property type="match status" value="4"/>
</dbReference>
<keyword evidence="6 9" id="KW-0863">Zinc-finger</keyword>
<organism evidence="12 13">
    <name type="scientific">Pocillopora meandrina</name>
    <dbReference type="NCBI Taxonomy" id="46732"/>
    <lineage>
        <taxon>Eukaryota</taxon>
        <taxon>Metazoa</taxon>
        <taxon>Cnidaria</taxon>
        <taxon>Anthozoa</taxon>
        <taxon>Hexacorallia</taxon>
        <taxon>Scleractinia</taxon>
        <taxon>Astrocoeniina</taxon>
        <taxon>Pocilloporidae</taxon>
        <taxon>Pocillopora</taxon>
    </lineage>
</organism>
<dbReference type="InterPro" id="IPR018957">
    <property type="entry name" value="Znf_C3HC4_RING-type"/>
</dbReference>